<dbReference type="PANTHER" id="PTHR47020">
    <property type="entry name" value="HILLARIN"/>
    <property type="match status" value="1"/>
</dbReference>
<dbReference type="Gene3D" id="1.20.920.20">
    <property type="match status" value="1"/>
</dbReference>
<dbReference type="Pfam" id="PF23265">
    <property type="entry name" value="Ig-like_KY"/>
    <property type="match status" value="2"/>
</dbReference>
<feature type="domain" description="Transglutaminase-like" evidence="2">
    <location>
        <begin position="140"/>
        <end position="206"/>
    </location>
</feature>
<dbReference type="InterPro" id="IPR002931">
    <property type="entry name" value="Transglutaminase-like"/>
</dbReference>
<dbReference type="InterPro" id="IPR038765">
    <property type="entry name" value="Papain-like_cys_pep_sf"/>
</dbReference>
<dbReference type="EMBL" id="VXIV02000444">
    <property type="protein sequence ID" value="KAF6038243.1"/>
    <property type="molecule type" value="Genomic_DNA"/>
</dbReference>
<keyword evidence="4" id="KW-1185">Reference proteome</keyword>
<name>A0A7J7KJ33_BUGNE</name>
<dbReference type="PANTHER" id="PTHR47020:SF1">
    <property type="entry name" value="HILLARIN"/>
    <property type="match status" value="1"/>
</dbReference>
<feature type="region of interest" description="Disordered" evidence="1">
    <location>
        <begin position="750"/>
        <end position="775"/>
    </location>
</feature>
<accession>A0A7J7KJ33</accession>
<dbReference type="InterPro" id="IPR053041">
    <property type="entry name" value="Transglut-like_Superfamily_Mod"/>
</dbReference>
<proteinExistence type="predicted"/>
<dbReference type="Gene3D" id="3.10.620.30">
    <property type="match status" value="1"/>
</dbReference>
<protein>
    <recommendedName>
        <fullName evidence="2">Transglutaminase-like domain-containing protein</fullName>
    </recommendedName>
</protein>
<reference evidence="3" key="1">
    <citation type="submission" date="2020-06" db="EMBL/GenBank/DDBJ databases">
        <title>Draft genome of Bugula neritina, a colonial animal packing powerful symbionts and potential medicines.</title>
        <authorList>
            <person name="Rayko M."/>
        </authorList>
    </citation>
    <scope>NUCLEOTIDE SEQUENCE [LARGE SCALE GENOMIC DNA]</scope>
    <source>
        <strain evidence="3">Kwan_BN1</strain>
    </source>
</reference>
<evidence type="ECO:0000313" key="3">
    <source>
        <dbReference type="EMBL" id="KAF6038243.1"/>
    </source>
</evidence>
<evidence type="ECO:0000259" key="2">
    <source>
        <dbReference type="SMART" id="SM00460"/>
    </source>
</evidence>
<feature type="compositionally biased region" description="Acidic residues" evidence="1">
    <location>
        <begin position="752"/>
        <end position="773"/>
    </location>
</feature>
<dbReference type="Proteomes" id="UP000593567">
    <property type="component" value="Unassembled WGS sequence"/>
</dbReference>
<gene>
    <name evidence="3" type="ORF">EB796_003448</name>
</gene>
<organism evidence="3 4">
    <name type="scientific">Bugula neritina</name>
    <name type="common">Brown bryozoan</name>
    <name type="synonym">Sertularia neritina</name>
    <dbReference type="NCBI Taxonomy" id="10212"/>
    <lineage>
        <taxon>Eukaryota</taxon>
        <taxon>Metazoa</taxon>
        <taxon>Spiralia</taxon>
        <taxon>Lophotrochozoa</taxon>
        <taxon>Bryozoa</taxon>
        <taxon>Gymnolaemata</taxon>
        <taxon>Cheilostomatida</taxon>
        <taxon>Flustrina</taxon>
        <taxon>Buguloidea</taxon>
        <taxon>Bugulidae</taxon>
        <taxon>Bugula</taxon>
    </lineage>
</organism>
<dbReference type="AlphaFoldDB" id="A0A7J7KJ33"/>
<dbReference type="SMART" id="SM00460">
    <property type="entry name" value="TGc"/>
    <property type="match status" value="1"/>
</dbReference>
<evidence type="ECO:0000256" key="1">
    <source>
        <dbReference type="SAM" id="MobiDB-lite"/>
    </source>
</evidence>
<dbReference type="InterPro" id="IPR056564">
    <property type="entry name" value="Ig-like_KY"/>
</dbReference>
<dbReference type="Pfam" id="PF01841">
    <property type="entry name" value="Transglut_core"/>
    <property type="match status" value="1"/>
</dbReference>
<comment type="caution">
    <text evidence="3">The sequence shown here is derived from an EMBL/GenBank/DDBJ whole genome shotgun (WGS) entry which is preliminary data.</text>
</comment>
<evidence type="ECO:0000313" key="4">
    <source>
        <dbReference type="Proteomes" id="UP000593567"/>
    </source>
</evidence>
<dbReference type="SUPFAM" id="SSF54001">
    <property type="entry name" value="Cysteine proteinases"/>
    <property type="match status" value="1"/>
</dbReference>
<dbReference type="OrthoDB" id="6129702at2759"/>
<sequence>MGCGASVSQNENSEEQIYQNEELNRLLQERGDVSDYSIPQIALCQMSYPPITPSCKSKKELLAAGSDSALQSRDITINTASLLNHTCNELVKILTEELVSNLSKVRAIYSLIASLDIAQISAPAEEELIPKAPLEYVLKKIKNYQGNHAHLFCALCRVACVPCEVVSGYNKSSSYQLGKQIDRKKLAAQWNAVYVEQEWRLVDCFWSTVCVVGGEDSDQWDVLDVNGRLVTDRKISGDNKITHRINDFYFLPDPHSLKSTHIPRRKEWQLLPEKQQISITDFEQAAYTRERYYELGIRTLDSELDKCRLKADQGQVTIDLEIIEDSPSIDFKYMLFKAKSSKTDASFEKFVLFERGNGFARYETNIPLEGEFKLDIFGKDGRKHNSMDLVCSYIIECVTGSDDKEPLPDDPAIGWGAETGHLSAFGIKPVTHKTGTITTTTGTVDIKFSLSQPVELMCLMLSNSHTKEQLDQYIYLEVTNEECIIHVTLPKKGVYACELFANEEGLPGEMQNVCNYVIKYHNKKVTHNPLPYLPRNRAGAFTKAKELGVEVVKPTCPVVVTKDSKFEVQVKASDDIILYSSLHHCEQKSTASNQQVCYIKEEGRFDLTLERSGTYCFALYTGNENGSQLHNVYNCVIHNQAESTAKQSGTSELPKYKVIHTKEGGAQLPISKSSSENILASMSRERGLADESSCKVNIADDGKKATIDIKVFENGVYLVEVYARSNQEPTVILKERYKVIHEGGMVNKKEVEVEEKEEEVESEDETPEEESEEDVRIRELKQKLLNAIASGDEENLASAIEEFKAAGDIPDPKKILARADRELQIIKMRRRLVAVTQSEDIEELEETLIEANSIKHRGKLDKEIAAAKKRLEKLRNMDELRNAVFKLDQRTVAEIKSFSSPPEPIKIVMKGTLLLLGNTKGDMKDWRSIVALIGKTGKESLKRRVMEFRIRNLTMEVADEAKQLLSPMSLTEVRDASTGAATFYLWSLAMIEEAEQRHEKQ</sequence>